<organism evidence="1 2">
    <name type="scientific">Dyadobacter soli</name>
    <dbReference type="NCBI Taxonomy" id="659014"/>
    <lineage>
        <taxon>Bacteria</taxon>
        <taxon>Pseudomonadati</taxon>
        <taxon>Bacteroidota</taxon>
        <taxon>Cytophagia</taxon>
        <taxon>Cytophagales</taxon>
        <taxon>Spirosomataceae</taxon>
        <taxon>Dyadobacter</taxon>
    </lineage>
</organism>
<name>A0A1G6XZJ0_9BACT</name>
<evidence type="ECO:0000313" key="2">
    <source>
        <dbReference type="Proteomes" id="UP000198748"/>
    </source>
</evidence>
<sequence>MNLRNESIPKRYRIQVLSNLQCVGEAKVLIFNIMKLFEKYAKLRQKAYVTSMVTKSVTGSMALENQEVPEQQVKAIVIALLREAELKGREFSKD</sequence>
<reference evidence="2" key="1">
    <citation type="submission" date="2016-10" db="EMBL/GenBank/DDBJ databases">
        <authorList>
            <person name="Varghese N."/>
            <person name="Submissions S."/>
        </authorList>
    </citation>
    <scope>NUCLEOTIDE SEQUENCE [LARGE SCALE GENOMIC DNA]</scope>
    <source>
        <strain evidence="2">DSM 25329</strain>
    </source>
</reference>
<keyword evidence="2" id="KW-1185">Reference proteome</keyword>
<dbReference type="EMBL" id="FNAN01000002">
    <property type="protein sequence ID" value="SDD83644.1"/>
    <property type="molecule type" value="Genomic_DNA"/>
</dbReference>
<dbReference type="Proteomes" id="UP000198748">
    <property type="component" value="Unassembled WGS sequence"/>
</dbReference>
<evidence type="ECO:0000313" key="1">
    <source>
        <dbReference type="EMBL" id="SDD83644.1"/>
    </source>
</evidence>
<gene>
    <name evidence="1" type="ORF">SAMN04487996_102307</name>
</gene>
<accession>A0A1G6XZJ0</accession>
<protein>
    <submittedName>
        <fullName evidence="1">Uncharacterized protein</fullName>
    </submittedName>
</protein>
<dbReference type="AlphaFoldDB" id="A0A1G6XZJ0"/>
<proteinExistence type="predicted"/>